<name>A0AAU7NSG6_9GAMM</name>
<dbReference type="Gene3D" id="1.25.40.10">
    <property type="entry name" value="Tetratricopeptide repeat domain"/>
    <property type="match status" value="1"/>
</dbReference>
<evidence type="ECO:0000313" key="1">
    <source>
        <dbReference type="EMBL" id="XBS19917.1"/>
    </source>
</evidence>
<dbReference type="AlphaFoldDB" id="A0AAU7NSG6"/>
<dbReference type="Proteomes" id="UP001225378">
    <property type="component" value="Chromosome"/>
</dbReference>
<evidence type="ECO:0000313" key="2">
    <source>
        <dbReference type="Proteomes" id="UP001225378"/>
    </source>
</evidence>
<sequence length="265" mass="30007">MDITQLLTEGDLQAALKEVQQQIRSNPAEAKHRILLFQIQVLLGQWDKARTQLDVLKDLDDSARFMVQTYQQVLLCEGIRKDVFAGKRAPLIFGEPDPWIALLLEALYLDADGKHAEAAKLRVDALEQAPTSGGRIDEQPFAWIADADNRIGPMLEVIVNGQYYWVPFQRLKQINLMAPADLRDFAWAPAEFIWVNGGEAMGFIPSRYSGSEDSSDGAIQLARKTEWRQVFDDTYYGLGQRMLITDQNDYSLLDIRQIQFAGEGE</sequence>
<accession>A0AAU7NSG6</accession>
<dbReference type="InterPro" id="IPR011990">
    <property type="entry name" value="TPR-like_helical_dom_sf"/>
</dbReference>
<dbReference type="KEGG" id="mech:Q9L42_016385"/>
<reference evidence="1 2" key="1">
    <citation type="journal article" date="2024" name="Microbiology">
        <title>Methylomarinum rosea sp. nov., a novel halophilic methanotrophic bacterium from the hypersaline Lake Elton.</title>
        <authorList>
            <person name="Suleimanov R.Z."/>
            <person name="Oshkin I.Y."/>
            <person name="Danilova O.V."/>
            <person name="Suzina N.E."/>
            <person name="Dedysh S.N."/>
        </authorList>
    </citation>
    <scope>NUCLEOTIDE SEQUENCE [LARGE SCALE GENOMIC DNA]</scope>
    <source>
        <strain evidence="1 2">Ch1-1</strain>
    </source>
</reference>
<proteinExistence type="predicted"/>
<dbReference type="RefSeq" id="WP_349431423.1">
    <property type="nucleotide sequence ID" value="NZ_CP157743.1"/>
</dbReference>
<dbReference type="PIRSF" id="PIRSF029288">
    <property type="entry name" value="SciE_ImpE"/>
    <property type="match status" value="1"/>
</dbReference>
<dbReference type="SUPFAM" id="SSF144059">
    <property type="entry name" value="ImpE-like"/>
    <property type="match status" value="1"/>
</dbReference>
<gene>
    <name evidence="1" type="ORF">Q9L42_016385</name>
</gene>
<dbReference type="EMBL" id="CP157743">
    <property type="protein sequence ID" value="XBS19917.1"/>
    <property type="molecule type" value="Genomic_DNA"/>
</dbReference>
<protein>
    <submittedName>
        <fullName evidence="1">Type VI secretion system accessory protein TagJ</fullName>
    </submittedName>
</protein>
<dbReference type="Pfam" id="PF07024">
    <property type="entry name" value="ImpE"/>
    <property type="match status" value="1"/>
</dbReference>
<dbReference type="InterPro" id="IPR009211">
    <property type="entry name" value="TagJ"/>
</dbReference>
<organism evidence="1 2">
    <name type="scientific">Methylomarinum roseum</name>
    <dbReference type="NCBI Taxonomy" id="3067653"/>
    <lineage>
        <taxon>Bacteria</taxon>
        <taxon>Pseudomonadati</taxon>
        <taxon>Pseudomonadota</taxon>
        <taxon>Gammaproteobacteria</taxon>
        <taxon>Methylococcales</taxon>
        <taxon>Methylococcaceae</taxon>
        <taxon>Methylomarinum</taxon>
    </lineage>
</organism>
<keyword evidence="2" id="KW-1185">Reference proteome</keyword>
<dbReference type="Pfam" id="PF14559">
    <property type="entry name" value="TPR_19"/>
    <property type="match status" value="1"/>
</dbReference>